<keyword evidence="2 14" id="KW-0963">Cytoplasm</keyword>
<evidence type="ECO:0000256" key="9">
    <source>
        <dbReference type="ARBA" id="ARBA00024386"/>
    </source>
</evidence>
<dbReference type="Gene3D" id="3.40.50.620">
    <property type="entry name" value="HUPs"/>
    <property type="match status" value="1"/>
</dbReference>
<dbReference type="NCBIfam" id="TIGR00434">
    <property type="entry name" value="cysH"/>
    <property type="match status" value="1"/>
</dbReference>
<keyword evidence="3 14" id="KW-0479">Metal-binding</keyword>
<feature type="domain" description="Phosphoadenosine phosphosulphate reductase" evidence="15">
    <location>
        <begin position="30"/>
        <end position="203"/>
    </location>
</feature>
<dbReference type="PIRSF" id="PIRSF000857">
    <property type="entry name" value="PAPS_reductase"/>
    <property type="match status" value="1"/>
</dbReference>
<comment type="similarity">
    <text evidence="1 14">Belongs to the PAPS reductase family. CysH subfamily.</text>
</comment>
<dbReference type="PANTHER" id="PTHR46482:SF9">
    <property type="entry name" value="5'-ADENYLYLSULFATE REDUCTASE 1, CHLOROPLASTIC"/>
    <property type="match status" value="1"/>
</dbReference>
<dbReference type="GO" id="GO:0019344">
    <property type="term" value="P:cysteine biosynthetic process"/>
    <property type="evidence" value="ECO:0007669"/>
    <property type="project" value="InterPro"/>
</dbReference>
<evidence type="ECO:0000313" key="16">
    <source>
        <dbReference type="EMBL" id="TCK61011.1"/>
    </source>
</evidence>
<evidence type="ECO:0000256" key="10">
    <source>
        <dbReference type="ARBA" id="ARBA00029514"/>
    </source>
</evidence>
<comment type="caution">
    <text evidence="16">The sequence shown here is derived from an EMBL/GenBank/DDBJ whole genome shotgun (WGS) entry which is preliminary data.</text>
</comment>
<feature type="binding site" evidence="14">
    <location>
        <position position="114"/>
    </location>
    <ligand>
        <name>[4Fe-4S] cluster</name>
        <dbReference type="ChEBI" id="CHEBI:49883"/>
    </ligand>
</feature>
<dbReference type="EC" id="1.8.4.10" evidence="9 14"/>
<organism evidence="16 17">
    <name type="scientific">Seleniivibrio woodruffii</name>
    <dbReference type="NCBI Taxonomy" id="1078050"/>
    <lineage>
        <taxon>Bacteria</taxon>
        <taxon>Pseudomonadati</taxon>
        <taxon>Deferribacterota</taxon>
        <taxon>Deferribacteres</taxon>
        <taxon>Deferribacterales</taxon>
        <taxon>Geovibrionaceae</taxon>
        <taxon>Seleniivibrio</taxon>
    </lineage>
</organism>
<evidence type="ECO:0000256" key="13">
    <source>
        <dbReference type="ARBA" id="ARBA00048441"/>
    </source>
</evidence>
<dbReference type="NCBIfam" id="TIGR02055">
    <property type="entry name" value="APS_reductase"/>
    <property type="match status" value="1"/>
</dbReference>
<evidence type="ECO:0000256" key="1">
    <source>
        <dbReference type="ARBA" id="ARBA00009732"/>
    </source>
</evidence>
<dbReference type="PANTHER" id="PTHR46482">
    <property type="entry name" value="5'-ADENYLYLSULFATE REDUCTASE 3, CHLOROPLASTIC"/>
    <property type="match status" value="1"/>
</dbReference>
<protein>
    <recommendedName>
        <fullName evidence="10 14">Adenosine 5'-phosphosulfate reductase</fullName>
        <shortName evidence="14">APS reductase</shortName>
        <ecNumber evidence="9 14">1.8.4.10</ecNumber>
    </recommendedName>
    <alternativeName>
        <fullName evidence="12 14">5'-adenylylsulfate reductase</fullName>
    </alternativeName>
    <alternativeName>
        <fullName evidence="11 14">Thioredoxin-dependent 5'-adenylylsulfate reductase</fullName>
    </alternativeName>
</protein>
<dbReference type="InterPro" id="IPR004511">
    <property type="entry name" value="PAPS/APS_Rdtase"/>
</dbReference>
<dbReference type="NCBIfam" id="NF002537">
    <property type="entry name" value="PRK02090.1"/>
    <property type="match status" value="1"/>
</dbReference>
<evidence type="ECO:0000256" key="12">
    <source>
        <dbReference type="ARBA" id="ARBA00032041"/>
    </source>
</evidence>
<dbReference type="AlphaFoldDB" id="A0A4V2PS26"/>
<dbReference type="GO" id="GO:0046872">
    <property type="term" value="F:metal ion binding"/>
    <property type="evidence" value="ECO:0007669"/>
    <property type="project" value="UniProtKB-KW"/>
</dbReference>
<feature type="binding site" evidence="14">
    <location>
        <position position="115"/>
    </location>
    <ligand>
        <name>[4Fe-4S] cluster</name>
        <dbReference type="ChEBI" id="CHEBI:49883"/>
    </ligand>
</feature>
<evidence type="ECO:0000256" key="5">
    <source>
        <dbReference type="ARBA" id="ARBA00023004"/>
    </source>
</evidence>
<feature type="binding site" evidence="14">
    <location>
        <position position="200"/>
    </location>
    <ligand>
        <name>[4Fe-4S] cluster</name>
        <dbReference type="ChEBI" id="CHEBI:49883"/>
    </ligand>
</feature>
<dbReference type="InterPro" id="IPR011798">
    <property type="entry name" value="APS_reductase"/>
</dbReference>
<evidence type="ECO:0000256" key="11">
    <source>
        <dbReference type="ARBA" id="ARBA00030894"/>
    </source>
</evidence>
<accession>A0A4V2PS26</accession>
<comment type="pathway">
    <text evidence="8 14">Sulfur metabolism; hydrogen sulfide biosynthesis; sulfite from sulfate.</text>
</comment>
<dbReference type="GO" id="GO:0005737">
    <property type="term" value="C:cytoplasm"/>
    <property type="evidence" value="ECO:0007669"/>
    <property type="project" value="UniProtKB-SubCell"/>
</dbReference>
<keyword evidence="6 14" id="KW-0411">Iron-sulfur</keyword>
<feature type="active site" description="Nucleophile; cysteine thiosulfonate intermediate" evidence="14">
    <location>
        <position position="225"/>
    </location>
</feature>
<dbReference type="SUPFAM" id="SSF52402">
    <property type="entry name" value="Adenine nucleotide alpha hydrolases-like"/>
    <property type="match status" value="1"/>
</dbReference>
<evidence type="ECO:0000256" key="7">
    <source>
        <dbReference type="ARBA" id="ARBA00024298"/>
    </source>
</evidence>
<keyword evidence="17" id="KW-1185">Reference proteome</keyword>
<keyword evidence="5 14" id="KW-0408">Iron</keyword>
<dbReference type="HAMAP" id="MF_00063">
    <property type="entry name" value="CysH"/>
    <property type="match status" value="1"/>
</dbReference>
<dbReference type="GO" id="GO:0019379">
    <property type="term" value="P:sulfate assimilation, phosphoadenylyl sulfate reduction by phosphoadenylyl-sulfate reductase (thioredoxin)"/>
    <property type="evidence" value="ECO:0007669"/>
    <property type="project" value="UniProtKB-UniRule"/>
</dbReference>
<dbReference type="EMBL" id="SMGG01000004">
    <property type="protein sequence ID" value="TCK61011.1"/>
    <property type="molecule type" value="Genomic_DNA"/>
</dbReference>
<dbReference type="GO" id="GO:0070814">
    <property type="term" value="P:hydrogen sulfide biosynthetic process"/>
    <property type="evidence" value="ECO:0007669"/>
    <property type="project" value="UniProtKB-UniRule"/>
</dbReference>
<evidence type="ECO:0000259" key="15">
    <source>
        <dbReference type="Pfam" id="PF01507"/>
    </source>
</evidence>
<gene>
    <name evidence="14" type="primary">cysH</name>
    <name evidence="16" type="ORF">C8D98_1893</name>
</gene>
<dbReference type="InterPro" id="IPR002500">
    <property type="entry name" value="PAPS_reduct_dom"/>
</dbReference>
<comment type="catalytic activity">
    <reaction evidence="13 14">
        <text>[thioredoxin]-disulfide + sulfite + AMP + 2 H(+) = adenosine 5'-phosphosulfate + [thioredoxin]-dithiol</text>
        <dbReference type="Rhea" id="RHEA:21976"/>
        <dbReference type="Rhea" id="RHEA-COMP:10698"/>
        <dbReference type="Rhea" id="RHEA-COMP:10700"/>
        <dbReference type="ChEBI" id="CHEBI:15378"/>
        <dbReference type="ChEBI" id="CHEBI:17359"/>
        <dbReference type="ChEBI" id="CHEBI:29950"/>
        <dbReference type="ChEBI" id="CHEBI:50058"/>
        <dbReference type="ChEBI" id="CHEBI:58243"/>
        <dbReference type="ChEBI" id="CHEBI:456215"/>
        <dbReference type="EC" id="1.8.4.10"/>
    </reaction>
</comment>
<sequence length="232" mass="27047">MSYKDISAEWRVEDSLAALRFFLGRFKKYTVAFSQQAEDVLLLDLVKQIDPNPDVFSIDTGKLFKEAAEYNRSIEEFYGIKINVIRPDEGEVERMVAEHGEQLYYESAELRKHCCHVRKVNPLQKYLKGFPLWLTGLRKQQSPTRTDLETIEYDEATGVYKLSPLLGWTTSQMFDYIEAKKIPLNPLYEQGYPSIGCACCTRPVQPGEDIRRGRWWWEDPTQKECGLHVKHK</sequence>
<dbReference type="GO" id="GO:0051539">
    <property type="term" value="F:4 iron, 4 sulfur cluster binding"/>
    <property type="evidence" value="ECO:0007669"/>
    <property type="project" value="UniProtKB-UniRule"/>
</dbReference>
<comment type="cofactor">
    <cofactor evidence="14">
        <name>[4Fe-4S] cluster</name>
        <dbReference type="ChEBI" id="CHEBI:49883"/>
    </cofactor>
    <text evidence="14">Binds 1 [4Fe-4S] cluster per subunit.</text>
</comment>
<evidence type="ECO:0000256" key="6">
    <source>
        <dbReference type="ARBA" id="ARBA00023014"/>
    </source>
</evidence>
<dbReference type="CDD" id="cd23945">
    <property type="entry name" value="PAPS_reductase"/>
    <property type="match status" value="1"/>
</dbReference>
<evidence type="ECO:0000256" key="3">
    <source>
        <dbReference type="ARBA" id="ARBA00022723"/>
    </source>
</evidence>
<dbReference type="InterPro" id="IPR014729">
    <property type="entry name" value="Rossmann-like_a/b/a_fold"/>
</dbReference>
<dbReference type="GO" id="GO:0004604">
    <property type="term" value="F:phosphoadenylyl-sulfate reductase (thioredoxin) activity"/>
    <property type="evidence" value="ECO:0007669"/>
    <property type="project" value="UniProtKB-UniRule"/>
</dbReference>
<proteinExistence type="inferred from homology"/>
<name>A0A4V2PS26_9BACT</name>
<keyword evidence="4 14" id="KW-0560">Oxidoreductase</keyword>
<dbReference type="RefSeq" id="WP_165871262.1">
    <property type="nucleotide sequence ID" value="NZ_SMGG01000004.1"/>
</dbReference>
<reference evidence="16 17" key="1">
    <citation type="submission" date="2019-03" db="EMBL/GenBank/DDBJ databases">
        <title>Genomic Encyclopedia of Type Strains, Phase IV (KMG-IV): sequencing the most valuable type-strain genomes for metagenomic binning, comparative biology and taxonomic classification.</title>
        <authorList>
            <person name="Goeker M."/>
        </authorList>
    </citation>
    <scope>NUCLEOTIDE SEQUENCE [LARGE SCALE GENOMIC DNA]</scope>
    <source>
        <strain evidence="16 17">DSM 24984</strain>
    </source>
</reference>
<dbReference type="Pfam" id="PF01507">
    <property type="entry name" value="PAPS_reduct"/>
    <property type="match status" value="1"/>
</dbReference>
<evidence type="ECO:0000256" key="4">
    <source>
        <dbReference type="ARBA" id="ARBA00023002"/>
    </source>
</evidence>
<comment type="function">
    <text evidence="7 14">Catalyzes the formation of sulfite from adenosine 5'-phosphosulfate (APS) using thioredoxin as an electron donor.</text>
</comment>
<feature type="binding site" evidence="14">
    <location>
        <position position="197"/>
    </location>
    <ligand>
        <name>[4Fe-4S] cluster</name>
        <dbReference type="ChEBI" id="CHEBI:49883"/>
    </ligand>
</feature>
<dbReference type="GO" id="GO:0043866">
    <property type="term" value="F:adenylyl-sulfate reductase (thioredoxin) activity"/>
    <property type="evidence" value="ECO:0007669"/>
    <property type="project" value="UniProtKB-EC"/>
</dbReference>
<evidence type="ECO:0000256" key="2">
    <source>
        <dbReference type="ARBA" id="ARBA00022490"/>
    </source>
</evidence>
<evidence type="ECO:0000313" key="17">
    <source>
        <dbReference type="Proteomes" id="UP000294614"/>
    </source>
</evidence>
<dbReference type="Proteomes" id="UP000294614">
    <property type="component" value="Unassembled WGS sequence"/>
</dbReference>
<evidence type="ECO:0000256" key="14">
    <source>
        <dbReference type="HAMAP-Rule" id="MF_00063"/>
    </source>
</evidence>
<evidence type="ECO:0000256" key="8">
    <source>
        <dbReference type="ARBA" id="ARBA00024327"/>
    </source>
</evidence>
<comment type="subcellular location">
    <subcellularLocation>
        <location evidence="14">Cytoplasm</location>
    </subcellularLocation>
</comment>